<protein>
    <submittedName>
        <fullName evidence="1">Uncharacterized protein</fullName>
    </submittedName>
</protein>
<name>A0A495D3U7_9PROT</name>
<proteinExistence type="predicted"/>
<evidence type="ECO:0000313" key="1">
    <source>
        <dbReference type="EMBL" id="RKQ95459.1"/>
    </source>
</evidence>
<dbReference type="AlphaFoldDB" id="A0A495D3U7"/>
<gene>
    <name evidence="1" type="ORF">C7435_2561</name>
</gene>
<dbReference type="RefSeq" id="WP_121211976.1">
    <property type="nucleotide sequence ID" value="NZ_RBIM01000006.1"/>
</dbReference>
<evidence type="ECO:0000313" key="2">
    <source>
        <dbReference type="Proteomes" id="UP000273675"/>
    </source>
</evidence>
<dbReference type="OrthoDB" id="8410338at2"/>
<accession>A0A495D3U7</accession>
<dbReference type="EMBL" id="RBIM01000006">
    <property type="protein sequence ID" value="RKQ95459.1"/>
    <property type="molecule type" value="Genomic_DNA"/>
</dbReference>
<comment type="caution">
    <text evidence="1">The sequence shown here is derived from an EMBL/GenBank/DDBJ whole genome shotgun (WGS) entry which is preliminary data.</text>
</comment>
<sequence length="173" mass="19802">MSQYYIADLRPEWRANPYITFWRANNSGYAYPLSWAGRYGQAELIEAINYYWKRDGQSLIRFPIHHALVKARGTDPAPGIIDSNVGPVVPNTPANRRILRRRAFIPEALLSKFEVVTDRFNHPPRCFRARSAAAARWADYSAAREAGWYTDGFYAYLADSPKVTEVETGKVTR</sequence>
<reference evidence="1 2" key="1">
    <citation type="submission" date="2018-10" db="EMBL/GenBank/DDBJ databases">
        <title>Genomic Encyclopedia of Type Strains, Phase IV (KMG-IV): sequencing the most valuable type-strain genomes for metagenomic binning, comparative biology and taxonomic classification.</title>
        <authorList>
            <person name="Goeker M."/>
        </authorList>
    </citation>
    <scope>NUCLEOTIDE SEQUENCE [LARGE SCALE GENOMIC DNA]</scope>
    <source>
        <strain evidence="1 2">DSM 4734</strain>
    </source>
</reference>
<organism evidence="1 2">
    <name type="scientific">Maricaulis maris</name>
    <dbReference type="NCBI Taxonomy" id="74318"/>
    <lineage>
        <taxon>Bacteria</taxon>
        <taxon>Pseudomonadati</taxon>
        <taxon>Pseudomonadota</taxon>
        <taxon>Alphaproteobacteria</taxon>
        <taxon>Maricaulales</taxon>
        <taxon>Maricaulaceae</taxon>
        <taxon>Maricaulis</taxon>
    </lineage>
</organism>
<dbReference type="Proteomes" id="UP000273675">
    <property type="component" value="Unassembled WGS sequence"/>
</dbReference>